<reference evidence="3" key="1">
    <citation type="journal article" date="2012" name="MBio">
        <title>Comparative genome analysis of Trichophyton rubrum and related dermatophytes reveals candidate genes involved in infection.</title>
        <authorList>
            <person name="Martinez D.A."/>
            <person name="Oliver B.G."/>
            <person name="Graeser Y."/>
            <person name="Goldberg J.M."/>
            <person name="Li W."/>
            <person name="Martinez-Rossi N.M."/>
            <person name="Monod M."/>
            <person name="Shelest E."/>
            <person name="Barton R.C."/>
            <person name="Birch E."/>
            <person name="Brakhage A.A."/>
            <person name="Chen Z."/>
            <person name="Gurr S.J."/>
            <person name="Heiman D."/>
            <person name="Heitman J."/>
            <person name="Kosti I."/>
            <person name="Rossi A."/>
            <person name="Saif S."/>
            <person name="Samalova M."/>
            <person name="Saunders C.W."/>
            <person name="Shea T."/>
            <person name="Summerbell R.C."/>
            <person name="Xu J."/>
            <person name="Young S."/>
            <person name="Zeng Q."/>
            <person name="Birren B.W."/>
            <person name="Cuomo C.A."/>
            <person name="White T.C."/>
        </authorList>
    </citation>
    <scope>NUCLEOTIDE SEQUENCE [LARGE SCALE GENOMIC DNA]</scope>
    <source>
        <strain evidence="3">ATCC MYA-4605 / CBS 113480</strain>
    </source>
</reference>
<organism evidence="2 3">
    <name type="scientific">Arthroderma otae (strain ATCC MYA-4605 / CBS 113480)</name>
    <name type="common">Microsporum canis</name>
    <dbReference type="NCBI Taxonomy" id="554155"/>
    <lineage>
        <taxon>Eukaryota</taxon>
        <taxon>Fungi</taxon>
        <taxon>Dikarya</taxon>
        <taxon>Ascomycota</taxon>
        <taxon>Pezizomycotina</taxon>
        <taxon>Eurotiomycetes</taxon>
        <taxon>Eurotiomycetidae</taxon>
        <taxon>Onygenales</taxon>
        <taxon>Arthrodermataceae</taxon>
        <taxon>Microsporum</taxon>
    </lineage>
</organism>
<proteinExistence type="predicted"/>
<feature type="compositionally biased region" description="Basic residues" evidence="1">
    <location>
        <begin position="25"/>
        <end position="37"/>
    </location>
</feature>
<evidence type="ECO:0000256" key="1">
    <source>
        <dbReference type="SAM" id="MobiDB-lite"/>
    </source>
</evidence>
<name>C5FDA2_ARTOC</name>
<sequence>MRLDGLDRKQTSMCCLLAYDSPLSKGKKRRKKKKSKKNGTQGRPRQVCVFLIIQKLHREGTEKYETSGIKKKEEKDTLRLFTCIVFSLCICNVEPPGIF</sequence>
<gene>
    <name evidence="2" type="ORF">MCYG_00674</name>
</gene>
<protein>
    <submittedName>
        <fullName evidence="2">Uncharacterized protein</fullName>
    </submittedName>
</protein>
<accession>C5FDA2</accession>
<dbReference type="EMBL" id="DS995701">
    <property type="protein sequence ID" value="EEQ27786.1"/>
    <property type="molecule type" value="Genomic_DNA"/>
</dbReference>
<dbReference type="VEuPathDB" id="FungiDB:MCYG_00674"/>
<feature type="region of interest" description="Disordered" evidence="1">
    <location>
        <begin position="22"/>
        <end position="44"/>
    </location>
</feature>
<dbReference type="HOGENOM" id="CLU_2319862_0_0_1"/>
<evidence type="ECO:0000313" key="2">
    <source>
        <dbReference type="EMBL" id="EEQ27786.1"/>
    </source>
</evidence>
<dbReference type="Proteomes" id="UP000002035">
    <property type="component" value="Unassembled WGS sequence"/>
</dbReference>
<dbReference type="AlphaFoldDB" id="C5FDA2"/>
<keyword evidence="3" id="KW-1185">Reference proteome</keyword>
<evidence type="ECO:0000313" key="3">
    <source>
        <dbReference type="Proteomes" id="UP000002035"/>
    </source>
</evidence>
<dbReference type="RefSeq" id="XP_002850570.1">
    <property type="nucleotide sequence ID" value="XM_002850524.1"/>
</dbReference>
<dbReference type="GeneID" id="9225876"/>